<dbReference type="SUPFAM" id="SSF53244">
    <property type="entry name" value="MurD-like peptide ligases, peptide-binding domain"/>
    <property type="match status" value="1"/>
</dbReference>
<dbReference type="SUPFAM" id="SSF53623">
    <property type="entry name" value="MurD-like peptide ligases, catalytic domain"/>
    <property type="match status" value="1"/>
</dbReference>
<feature type="binding site" evidence="11">
    <location>
        <position position="182"/>
    </location>
    <ligand>
        <name>UDP-N-acetyl-alpha-D-muramoyl-L-alanyl-D-glutamate</name>
        <dbReference type="ChEBI" id="CHEBI:83900"/>
    </ligand>
</feature>
<dbReference type="Gene3D" id="3.40.1190.10">
    <property type="entry name" value="Mur-like, catalytic domain"/>
    <property type="match status" value="1"/>
</dbReference>
<comment type="caution">
    <text evidence="11">Lacks conserved residue(s) required for the propagation of feature annotation.</text>
</comment>
<comment type="PTM">
    <text evidence="11">Carboxylation is probably crucial for Mg(2+) binding and, consequently, for the gamma-phosphate positioning of ATP.</text>
</comment>
<dbReference type="InterPro" id="IPR004101">
    <property type="entry name" value="Mur_ligase_C"/>
</dbReference>
<comment type="catalytic activity">
    <reaction evidence="11">
        <text>UDP-N-acetyl-alpha-D-muramoyl-L-alanyl-D-glutamate + meso-2,6-diaminopimelate + ATP = UDP-N-acetyl-alpha-D-muramoyl-L-alanyl-gamma-D-glutamyl-meso-2,6-diaminopimelate + ADP + phosphate + H(+)</text>
        <dbReference type="Rhea" id="RHEA:23676"/>
        <dbReference type="ChEBI" id="CHEBI:15378"/>
        <dbReference type="ChEBI" id="CHEBI:30616"/>
        <dbReference type="ChEBI" id="CHEBI:43474"/>
        <dbReference type="ChEBI" id="CHEBI:57791"/>
        <dbReference type="ChEBI" id="CHEBI:83900"/>
        <dbReference type="ChEBI" id="CHEBI:83905"/>
        <dbReference type="ChEBI" id="CHEBI:456216"/>
        <dbReference type="EC" id="6.3.2.13"/>
    </reaction>
</comment>
<feature type="binding site" evidence="11">
    <location>
        <begin position="403"/>
        <end position="406"/>
    </location>
    <ligand>
        <name>meso-2,6-diaminopimelate</name>
        <dbReference type="ChEBI" id="CHEBI:57791"/>
    </ligand>
</feature>
<dbReference type="Gene3D" id="3.40.1390.10">
    <property type="entry name" value="MurE/MurF, N-terminal domain"/>
    <property type="match status" value="1"/>
</dbReference>
<feature type="domain" description="Mur ligase C-terminal" evidence="14">
    <location>
        <begin position="330"/>
        <end position="456"/>
    </location>
</feature>
<dbReference type="GO" id="GO:0008765">
    <property type="term" value="F:UDP-N-acetylmuramoylalanyl-D-glutamate-2,6-diaminopimelate ligase activity"/>
    <property type="evidence" value="ECO:0007669"/>
    <property type="project" value="UniProtKB-UniRule"/>
</dbReference>
<feature type="binding site" evidence="11">
    <location>
        <position position="184"/>
    </location>
    <ligand>
        <name>UDP-N-acetyl-alpha-D-muramoyl-L-alanyl-D-glutamate</name>
        <dbReference type="ChEBI" id="CHEBI:83900"/>
    </ligand>
</feature>
<dbReference type="InterPro" id="IPR018109">
    <property type="entry name" value="Folylpolyglutamate_synth_CS"/>
</dbReference>
<name>A0A1X7CQJ6_9BACT</name>
<feature type="short sequence motif" description="Meso-diaminopimelate recognition motif" evidence="11">
    <location>
        <begin position="403"/>
        <end position="406"/>
    </location>
</feature>
<comment type="function">
    <text evidence="11">Catalyzes the addition of meso-diaminopimelic acid to the nucleotide precursor UDP-N-acetylmuramoyl-L-alanyl-D-glutamate (UMAG) in the biosynthesis of bacterial cell-wall peptidoglycan.</text>
</comment>
<dbReference type="InterPro" id="IPR000713">
    <property type="entry name" value="Mur_ligase_N"/>
</dbReference>
<dbReference type="AlphaFoldDB" id="A0A1X7CQJ6"/>
<dbReference type="InterPro" id="IPR036615">
    <property type="entry name" value="Mur_ligase_C_dom_sf"/>
</dbReference>
<reference evidence="17" key="1">
    <citation type="submission" date="2017-04" db="EMBL/GenBank/DDBJ databases">
        <authorList>
            <person name="Varghese N."/>
            <person name="Submissions S."/>
        </authorList>
    </citation>
    <scope>NUCLEOTIDE SEQUENCE [LARGE SCALE GENOMIC DNA]</scope>
    <source>
        <strain evidence="17">K3S</strain>
    </source>
</reference>
<dbReference type="PROSITE" id="PS01011">
    <property type="entry name" value="FOLYLPOLYGLU_SYNT_1"/>
    <property type="match status" value="1"/>
</dbReference>
<evidence type="ECO:0000256" key="6">
    <source>
        <dbReference type="ARBA" id="ARBA00022840"/>
    </source>
</evidence>
<evidence type="ECO:0000256" key="3">
    <source>
        <dbReference type="ARBA" id="ARBA00022598"/>
    </source>
</evidence>
<keyword evidence="4 11" id="KW-0132">Cell division</keyword>
<dbReference type="PANTHER" id="PTHR23135:SF4">
    <property type="entry name" value="UDP-N-ACETYLMURAMOYL-L-ALANYL-D-GLUTAMATE--2,6-DIAMINOPIMELATE LIGASE MURE HOMOLOG, CHLOROPLASTIC"/>
    <property type="match status" value="1"/>
</dbReference>
<gene>
    <name evidence="11" type="primary">murE</name>
    <name evidence="16" type="ORF">SAMN06295933_1096</name>
</gene>
<keyword evidence="6 11" id="KW-0067">ATP-binding</keyword>
<dbReference type="GO" id="GO:0071555">
    <property type="term" value="P:cell wall organization"/>
    <property type="evidence" value="ECO:0007669"/>
    <property type="project" value="UniProtKB-KW"/>
</dbReference>
<proteinExistence type="inferred from homology"/>
<protein>
    <recommendedName>
        <fullName evidence="11">UDP-N-acetylmuramoyl-L-alanyl-D-glutamate--2,6-diaminopimelate ligase</fullName>
        <ecNumber evidence="11">6.3.2.13</ecNumber>
    </recommendedName>
    <alternativeName>
        <fullName evidence="11">Meso-A2pm-adding enzyme</fullName>
    </alternativeName>
    <alternativeName>
        <fullName evidence="11">Meso-diaminopimelate-adding enzyme</fullName>
    </alternativeName>
    <alternativeName>
        <fullName evidence="11">UDP-MurNAc-L-Ala-D-Glu:meso-diaminopimelate ligase</fullName>
    </alternativeName>
    <alternativeName>
        <fullName evidence="11">UDP-MurNAc-tripeptide synthetase</fullName>
    </alternativeName>
    <alternativeName>
        <fullName evidence="11">UDP-N-acetylmuramyl-tripeptide synthetase</fullName>
    </alternativeName>
</protein>
<keyword evidence="2 11" id="KW-0963">Cytoplasm</keyword>
<dbReference type="Gene3D" id="3.90.190.20">
    <property type="entry name" value="Mur ligase, C-terminal domain"/>
    <property type="match status" value="1"/>
</dbReference>
<dbReference type="EMBL" id="FWZU01000002">
    <property type="protein sequence ID" value="SMF01079.1"/>
    <property type="molecule type" value="Genomic_DNA"/>
</dbReference>
<dbReference type="NCBIfam" id="NF001126">
    <property type="entry name" value="PRK00139.1-4"/>
    <property type="match status" value="1"/>
</dbReference>
<evidence type="ECO:0000256" key="10">
    <source>
        <dbReference type="ARBA" id="ARBA00023316"/>
    </source>
</evidence>
<dbReference type="HAMAP" id="MF_00208">
    <property type="entry name" value="MurE"/>
    <property type="match status" value="1"/>
</dbReference>
<dbReference type="STRING" id="1519643.SAMN06295933_1096"/>
<evidence type="ECO:0000256" key="1">
    <source>
        <dbReference type="ARBA" id="ARBA00005898"/>
    </source>
</evidence>
<evidence type="ECO:0000256" key="11">
    <source>
        <dbReference type="HAMAP-Rule" id="MF_00208"/>
    </source>
</evidence>
<evidence type="ECO:0000259" key="15">
    <source>
        <dbReference type="Pfam" id="PF08245"/>
    </source>
</evidence>
<dbReference type="InterPro" id="IPR005761">
    <property type="entry name" value="UDP-N-AcMur-Glu-dNH2Pim_ligase"/>
</dbReference>
<dbReference type="GO" id="GO:0008360">
    <property type="term" value="P:regulation of cell shape"/>
    <property type="evidence" value="ECO:0007669"/>
    <property type="project" value="UniProtKB-KW"/>
</dbReference>
<keyword evidence="9 11" id="KW-0131">Cell cycle</keyword>
<keyword evidence="7 11" id="KW-0133">Cell shape</keyword>
<evidence type="ECO:0000256" key="4">
    <source>
        <dbReference type="ARBA" id="ARBA00022618"/>
    </source>
</evidence>
<keyword evidence="10 11" id="KW-0961">Cell wall biogenesis/degradation</keyword>
<accession>A0A1X7CQJ6</accession>
<evidence type="ECO:0000256" key="5">
    <source>
        <dbReference type="ARBA" id="ARBA00022741"/>
    </source>
</evidence>
<comment type="subcellular location">
    <subcellularLocation>
        <location evidence="11 12">Cytoplasm</location>
    </subcellularLocation>
</comment>
<evidence type="ECO:0000256" key="9">
    <source>
        <dbReference type="ARBA" id="ARBA00023306"/>
    </source>
</evidence>
<feature type="binding site" evidence="11">
    <location>
        <begin position="107"/>
        <end position="113"/>
    </location>
    <ligand>
        <name>ATP</name>
        <dbReference type="ChEBI" id="CHEBI:30616"/>
    </ligand>
</feature>
<evidence type="ECO:0000259" key="13">
    <source>
        <dbReference type="Pfam" id="PF01225"/>
    </source>
</evidence>
<keyword evidence="5 11" id="KW-0547">Nucleotide-binding</keyword>
<dbReference type="Pfam" id="PF02875">
    <property type="entry name" value="Mur_ligase_C"/>
    <property type="match status" value="1"/>
</dbReference>
<evidence type="ECO:0000256" key="8">
    <source>
        <dbReference type="ARBA" id="ARBA00022984"/>
    </source>
</evidence>
<dbReference type="NCBIfam" id="NF001124">
    <property type="entry name" value="PRK00139.1-2"/>
    <property type="match status" value="1"/>
</dbReference>
<evidence type="ECO:0000256" key="2">
    <source>
        <dbReference type="ARBA" id="ARBA00022490"/>
    </source>
</evidence>
<evidence type="ECO:0000259" key="14">
    <source>
        <dbReference type="Pfam" id="PF02875"/>
    </source>
</evidence>
<keyword evidence="3 11" id="KW-0436">Ligase</keyword>
<dbReference type="GO" id="GO:0005737">
    <property type="term" value="C:cytoplasm"/>
    <property type="evidence" value="ECO:0007669"/>
    <property type="project" value="UniProtKB-SubCell"/>
</dbReference>
<dbReference type="PANTHER" id="PTHR23135">
    <property type="entry name" value="MUR LIGASE FAMILY MEMBER"/>
    <property type="match status" value="1"/>
</dbReference>
<dbReference type="GO" id="GO:0009252">
    <property type="term" value="P:peptidoglycan biosynthetic process"/>
    <property type="evidence" value="ECO:0007669"/>
    <property type="project" value="UniProtKB-UniRule"/>
</dbReference>
<dbReference type="Pfam" id="PF01225">
    <property type="entry name" value="Mur_ligase"/>
    <property type="match status" value="1"/>
</dbReference>
<dbReference type="InterPro" id="IPR013221">
    <property type="entry name" value="Mur_ligase_cen"/>
</dbReference>
<keyword evidence="8 11" id="KW-0573">Peptidoglycan synthesis</keyword>
<feature type="binding site" evidence="11">
    <location>
        <position position="28"/>
    </location>
    <ligand>
        <name>UDP-N-acetyl-alpha-D-muramoyl-L-alanyl-D-glutamate</name>
        <dbReference type="ChEBI" id="CHEBI:83900"/>
    </ligand>
</feature>
<dbReference type="InterPro" id="IPR035911">
    <property type="entry name" value="MurE/MurF_N"/>
</dbReference>
<comment type="cofactor">
    <cofactor evidence="11">
        <name>Mg(2+)</name>
        <dbReference type="ChEBI" id="CHEBI:18420"/>
    </cofactor>
</comment>
<evidence type="ECO:0000256" key="7">
    <source>
        <dbReference type="ARBA" id="ARBA00022960"/>
    </source>
</evidence>
<dbReference type="NCBIfam" id="TIGR01085">
    <property type="entry name" value="murE"/>
    <property type="match status" value="1"/>
</dbReference>
<evidence type="ECO:0000256" key="12">
    <source>
        <dbReference type="RuleBase" id="RU004135"/>
    </source>
</evidence>
<dbReference type="RefSeq" id="WP_085099526.1">
    <property type="nucleotide sequence ID" value="NZ_FWZU01000002.1"/>
</dbReference>
<feature type="domain" description="Mur ligase central" evidence="15">
    <location>
        <begin position="105"/>
        <end position="309"/>
    </location>
</feature>
<evidence type="ECO:0000313" key="16">
    <source>
        <dbReference type="EMBL" id="SMF01079.1"/>
    </source>
</evidence>
<feature type="binding site" evidence="11">
    <location>
        <position position="379"/>
    </location>
    <ligand>
        <name>meso-2,6-diaminopimelate</name>
        <dbReference type="ChEBI" id="CHEBI:57791"/>
    </ligand>
</feature>
<dbReference type="UniPathway" id="UPA00219"/>
<keyword evidence="11" id="KW-0460">Magnesium</keyword>
<feature type="binding site" evidence="11">
    <location>
        <position position="458"/>
    </location>
    <ligand>
        <name>meso-2,6-diaminopimelate</name>
        <dbReference type="ChEBI" id="CHEBI:57791"/>
    </ligand>
</feature>
<feature type="binding site" evidence="11">
    <location>
        <position position="176"/>
    </location>
    <ligand>
        <name>UDP-N-acetyl-alpha-D-muramoyl-L-alanyl-D-glutamate</name>
        <dbReference type="ChEBI" id="CHEBI:83900"/>
    </ligand>
</feature>
<dbReference type="EC" id="6.3.2.13" evidence="11"/>
<dbReference type="GO" id="GO:0051301">
    <property type="term" value="P:cell division"/>
    <property type="evidence" value="ECO:0007669"/>
    <property type="project" value="UniProtKB-KW"/>
</dbReference>
<comment type="pathway">
    <text evidence="11 12">Cell wall biogenesis; peptidoglycan biosynthesis.</text>
</comment>
<feature type="modified residue" description="N6-carboxylysine" evidence="11">
    <location>
        <position position="216"/>
    </location>
</feature>
<dbReference type="GO" id="GO:0000287">
    <property type="term" value="F:magnesium ion binding"/>
    <property type="evidence" value="ECO:0007669"/>
    <property type="project" value="UniProtKB-UniRule"/>
</dbReference>
<sequence>MSDSTMDITKWNRLLEKVKEGLMVRTDSREVEPGDVFVAISGPLRDGTDFVPQALKNGAAYIVCASHLSTGSAELILHSDPREALVDLAKAYFKTDKSTVKIIGITGTNGKTTTSYLIEQLLTGAGMKVGVLGTVSYRWPGFEMDAPLTTPGCWQLHEMLAQMNKANVDVMVMEVSSHALHQKRVAGIDFDAAVLTNVTQDHLDYHGNMEAYFEAKSMLFKYYPLTGKRGIINFNDPYGRRLLKSYSPSIGFGLGASDELTCDKLCGEMISCTGKGMFLKMTFGEDSWEIDTDFIGKHNGSNLLAAQAVGLHLGLTPAQLKATTFHGVPGRLERVRNDHGFDIFVDYAHTPDALENVLSTLKGLNFKRVITVFGCGGDRDKTKRPLMAAAACKYSDVAVLTSDNPRTEDPLEIINDVRVGMTQCPMTIEEPDRALAIRKAVKEMKSGDVLLIAGKGHETYQIIGTKKRDFSDALEVTSAIKEIYG</sequence>
<dbReference type="OrthoDB" id="9800958at2"/>
<dbReference type="InterPro" id="IPR036565">
    <property type="entry name" value="Mur-like_cat_sf"/>
</dbReference>
<feature type="domain" description="Mur ligase N-terminal catalytic" evidence="13">
    <location>
        <begin position="23"/>
        <end position="68"/>
    </location>
</feature>
<dbReference type="Pfam" id="PF08245">
    <property type="entry name" value="Mur_ligase_M"/>
    <property type="match status" value="1"/>
</dbReference>
<dbReference type="GO" id="GO:0005524">
    <property type="term" value="F:ATP binding"/>
    <property type="evidence" value="ECO:0007669"/>
    <property type="project" value="UniProtKB-UniRule"/>
</dbReference>
<feature type="binding site" evidence="11">
    <location>
        <position position="454"/>
    </location>
    <ligand>
        <name>meso-2,6-diaminopimelate</name>
        <dbReference type="ChEBI" id="CHEBI:57791"/>
    </ligand>
</feature>
<dbReference type="SUPFAM" id="SSF63418">
    <property type="entry name" value="MurE/MurF N-terminal domain"/>
    <property type="match status" value="1"/>
</dbReference>
<dbReference type="GO" id="GO:0004326">
    <property type="term" value="F:tetrahydrofolylpolyglutamate synthase activity"/>
    <property type="evidence" value="ECO:0007669"/>
    <property type="project" value="InterPro"/>
</dbReference>
<feature type="binding site" evidence="11">
    <location>
        <begin position="149"/>
        <end position="150"/>
    </location>
    <ligand>
        <name>UDP-N-acetyl-alpha-D-muramoyl-L-alanyl-D-glutamate</name>
        <dbReference type="ChEBI" id="CHEBI:83900"/>
    </ligand>
</feature>
<keyword evidence="17" id="KW-1185">Reference proteome</keyword>
<organism evidence="16 17">
    <name type="scientific">Desulfovibrio gilichinskyi</name>
    <dbReference type="NCBI Taxonomy" id="1519643"/>
    <lineage>
        <taxon>Bacteria</taxon>
        <taxon>Pseudomonadati</taxon>
        <taxon>Thermodesulfobacteriota</taxon>
        <taxon>Desulfovibrionia</taxon>
        <taxon>Desulfovibrionales</taxon>
        <taxon>Desulfovibrionaceae</taxon>
        <taxon>Desulfovibrio</taxon>
    </lineage>
</organism>
<dbReference type="Proteomes" id="UP000192906">
    <property type="component" value="Unassembled WGS sequence"/>
</dbReference>
<comment type="similarity">
    <text evidence="1 11">Belongs to the MurCDEF family. MurE subfamily.</text>
</comment>
<evidence type="ECO:0000313" key="17">
    <source>
        <dbReference type="Proteomes" id="UP000192906"/>
    </source>
</evidence>